<proteinExistence type="predicted"/>
<dbReference type="EMBL" id="LRGB01000139">
    <property type="protein sequence ID" value="KZS20643.1"/>
    <property type="molecule type" value="Genomic_DNA"/>
</dbReference>
<dbReference type="PANTHER" id="PTHR37984:SF5">
    <property type="entry name" value="PROTEIN NYNRIN-LIKE"/>
    <property type="match status" value="1"/>
</dbReference>
<reference evidence="5 6" key="1">
    <citation type="submission" date="2016-03" db="EMBL/GenBank/DDBJ databases">
        <title>EvidentialGene: Evidence-directed Construction of Genes on Genomes.</title>
        <authorList>
            <person name="Gilbert D.G."/>
            <person name="Choi J.-H."/>
            <person name="Mockaitis K."/>
            <person name="Colbourne J."/>
            <person name="Pfrender M."/>
        </authorList>
    </citation>
    <scope>NUCLEOTIDE SEQUENCE [LARGE SCALE GENOMIC DNA]</scope>
    <source>
        <strain evidence="5 6">Xinb3</strain>
        <tissue evidence="5">Complete organism</tissue>
    </source>
</reference>
<accession>A0A162RMP0</accession>
<gene>
    <name evidence="5" type="ORF">APZ42_012578</name>
</gene>
<dbReference type="InterPro" id="IPR041588">
    <property type="entry name" value="Integrase_H2C2"/>
</dbReference>
<keyword evidence="6" id="KW-1185">Reference proteome</keyword>
<name>A0A162RMP0_9CRUS</name>
<dbReference type="InterPro" id="IPR036397">
    <property type="entry name" value="RNaseH_sf"/>
</dbReference>
<dbReference type="Gene3D" id="1.10.340.70">
    <property type="match status" value="1"/>
</dbReference>
<dbReference type="GO" id="GO:0003676">
    <property type="term" value="F:nucleic acid binding"/>
    <property type="evidence" value="ECO:0007669"/>
    <property type="project" value="InterPro"/>
</dbReference>
<dbReference type="InterPro" id="IPR050951">
    <property type="entry name" value="Retrovirus_Pol_polyprotein"/>
</dbReference>
<feature type="region of interest" description="Disordered" evidence="2">
    <location>
        <begin position="42"/>
        <end position="62"/>
    </location>
</feature>
<dbReference type="SUPFAM" id="SSF53098">
    <property type="entry name" value="Ribonuclease H-like"/>
    <property type="match status" value="1"/>
</dbReference>
<feature type="domain" description="Integrase zinc-binding" evidence="4">
    <location>
        <begin position="231"/>
        <end position="260"/>
    </location>
</feature>
<dbReference type="InterPro" id="IPR012337">
    <property type="entry name" value="RNaseH-like_sf"/>
</dbReference>
<dbReference type="InterPro" id="IPR018289">
    <property type="entry name" value="MULE_transposase_dom"/>
</dbReference>
<organism evidence="5 6">
    <name type="scientific">Daphnia magna</name>
    <dbReference type="NCBI Taxonomy" id="35525"/>
    <lineage>
        <taxon>Eukaryota</taxon>
        <taxon>Metazoa</taxon>
        <taxon>Ecdysozoa</taxon>
        <taxon>Arthropoda</taxon>
        <taxon>Crustacea</taxon>
        <taxon>Branchiopoda</taxon>
        <taxon>Diplostraca</taxon>
        <taxon>Cladocera</taxon>
        <taxon>Anomopoda</taxon>
        <taxon>Daphniidae</taxon>
        <taxon>Daphnia</taxon>
    </lineage>
</organism>
<protein>
    <recommendedName>
        <fullName evidence="1">RNA-directed DNA polymerase</fullName>
        <ecNumber evidence="1">2.7.7.49</ecNumber>
    </recommendedName>
</protein>
<sequence length="352" mass="39399">MTRTSCHFSLPVPVRACTPNSFPTSRAPRTAYVQPSAHILSPSKHSLLPDSEKHGSSVPPRIRRPVARNQTGIMTDLEPPAVGTLPWLTTYLSVPNYLNCLKAITVALFLMTNKTQALYECCLCRLLEVCQQDTGRVPEPTLLISDYELAILQSLSAVFPTGRARGCYHHSWMVSFESNEIALLQQQDGPLQPIFVSLNSPVPNNMSLRFVIEGKVLYKKKHSSRKFLLVVPSILRRKVLESCHDFSSSGHQGVEKTLYRPIPDPSSKFATAFLELNVLFRHGTPQRLIHVGTGTAFTSNLFSYWTKRWNIDHLFATAEHPETNGLVERLCFVLPCLVSFCFCCSLSLHTCA</sequence>
<dbReference type="AlphaFoldDB" id="A0A162RMP0"/>
<dbReference type="PANTHER" id="PTHR37984">
    <property type="entry name" value="PROTEIN CBG26694"/>
    <property type="match status" value="1"/>
</dbReference>
<feature type="domain" description="MULE transposase" evidence="3">
    <location>
        <begin position="103"/>
        <end position="170"/>
    </location>
</feature>
<dbReference type="Pfam" id="PF17921">
    <property type="entry name" value="Integrase_H2C2"/>
    <property type="match status" value="1"/>
</dbReference>
<evidence type="ECO:0000313" key="5">
    <source>
        <dbReference type="EMBL" id="KZS20643.1"/>
    </source>
</evidence>
<evidence type="ECO:0000256" key="1">
    <source>
        <dbReference type="ARBA" id="ARBA00012493"/>
    </source>
</evidence>
<dbReference type="EC" id="2.7.7.49" evidence="1"/>
<evidence type="ECO:0000256" key="2">
    <source>
        <dbReference type="SAM" id="MobiDB-lite"/>
    </source>
</evidence>
<evidence type="ECO:0000313" key="6">
    <source>
        <dbReference type="Proteomes" id="UP000076858"/>
    </source>
</evidence>
<evidence type="ECO:0000259" key="3">
    <source>
        <dbReference type="Pfam" id="PF10551"/>
    </source>
</evidence>
<dbReference type="Proteomes" id="UP000076858">
    <property type="component" value="Unassembled WGS sequence"/>
</dbReference>
<dbReference type="Pfam" id="PF10551">
    <property type="entry name" value="MULE"/>
    <property type="match status" value="1"/>
</dbReference>
<dbReference type="Gene3D" id="3.30.420.10">
    <property type="entry name" value="Ribonuclease H-like superfamily/Ribonuclease H"/>
    <property type="match status" value="1"/>
</dbReference>
<dbReference type="GO" id="GO:0003964">
    <property type="term" value="F:RNA-directed DNA polymerase activity"/>
    <property type="evidence" value="ECO:0007669"/>
    <property type="project" value="UniProtKB-EC"/>
</dbReference>
<evidence type="ECO:0000259" key="4">
    <source>
        <dbReference type="Pfam" id="PF17921"/>
    </source>
</evidence>
<comment type="caution">
    <text evidence="5">The sequence shown here is derived from an EMBL/GenBank/DDBJ whole genome shotgun (WGS) entry which is preliminary data.</text>
</comment>